<keyword evidence="7 11" id="KW-0798">TonB box</keyword>
<evidence type="ECO:0000256" key="8">
    <source>
        <dbReference type="ARBA" id="ARBA00023136"/>
    </source>
</evidence>
<keyword evidence="5 10" id="KW-0812">Transmembrane</keyword>
<dbReference type="Pfam" id="PF07715">
    <property type="entry name" value="Plug"/>
    <property type="match status" value="1"/>
</dbReference>
<dbReference type="InterPro" id="IPR039426">
    <property type="entry name" value="TonB-dep_rcpt-like"/>
</dbReference>
<keyword evidence="12" id="KW-0732">Signal</keyword>
<proteinExistence type="inferred from homology"/>
<evidence type="ECO:0000256" key="6">
    <source>
        <dbReference type="ARBA" id="ARBA00023004"/>
    </source>
</evidence>
<dbReference type="Gene3D" id="2.40.170.20">
    <property type="entry name" value="TonB-dependent receptor, beta-barrel domain"/>
    <property type="match status" value="1"/>
</dbReference>
<sequence>MKARYLLLLICLSGFLVARAQSDHRISGDFRGMTFSQFVAAVEGQTNYRFYYKPAWTDSLSIQAQVQNKNISALLDEVFAGTDLNYAIDDNNTIYITRERKILTQLTPGFFEETKSVSRPAQSFDYSDYERREKQKKIAEAKLYNIGARTTNLQGNATVAGNIRNATSGEPVIGAVVFVENPTIGVTTDQFGYYALTLPKGRYEVKIKSVGMKGTQRLIMLYASGRLDIEMDEDVTPLKEVVVESDQDLRVSGVQMGMEKLDIKTMKQIPLALGETDIMKVVLTLPGVQSVGEGTVGLNIRGGAANQNLILFNDAVVYNPSHVFGFFSTFNPDVLKNVELYKSSIGAEYGGRLSAVLDVHSREGNTKKFSGSGGISPITGRFTVEGPIIKDKTSFVLGVRSTYSNWLMRRLNTRSLRNSKASFYDLTAQVTHKINDNNSVYLSAYTSEDEFKLNSDTLYKYTDQNASLKWKHVFNNKLYGVLTGSYSQYEFNISSERVPLNAFTMDFNIQQWSAKADLSYFPNSKHTVNAGINSTRYYLLPGDMKPYGTESQILPDKIDREHGRESAVYISDQYEINPKLSLYLGLRYSFYQYLGPRDVYVYGNGLPREKTNITDTVYYGSGKSIADYSGAEPRFSLRYSLSKNASLKLSYNRMRQYIQMLSNTTAIQPTDIWKLSDRHIRPQMGDQYSIGIYKNLKSGLIEMSLEGYYKTLQNTIDYKGGATLLLNHYIETDVLEAKGKAYGIEWMVKKSSGKLNGWVTYTYSRSFLKTESAFPSETVNKGKYYPSNFDKPHAVNFIGNYKFSRRFNFSLNLVYNTGRPITLPIAVYNVNGTPRVLYSDRNQYRIPDYFRSDISINIEGNHKVRKLAHSSWTFAVYNLTGRANAYSVFFVSQNNAIKGYKLSVFARPIPTITYNFKF</sequence>
<comment type="caution">
    <text evidence="14">The sequence shown here is derived from an EMBL/GenBank/DDBJ whole genome shotgun (WGS) entry which is preliminary data.</text>
</comment>
<name>A0AAP2GNY7_9BACT</name>
<evidence type="ECO:0000256" key="9">
    <source>
        <dbReference type="ARBA" id="ARBA00023237"/>
    </source>
</evidence>
<evidence type="ECO:0000256" key="12">
    <source>
        <dbReference type="SAM" id="SignalP"/>
    </source>
</evidence>
<keyword evidence="15" id="KW-1185">Reference proteome</keyword>
<dbReference type="InterPro" id="IPR037066">
    <property type="entry name" value="Plug_dom_sf"/>
</dbReference>
<keyword evidence="4" id="KW-0406">Ion transport</keyword>
<dbReference type="Proteomes" id="UP001319200">
    <property type="component" value="Unassembled WGS sequence"/>
</dbReference>
<keyword evidence="2 10" id="KW-0813">Transport</keyword>
<evidence type="ECO:0000256" key="5">
    <source>
        <dbReference type="ARBA" id="ARBA00022692"/>
    </source>
</evidence>
<dbReference type="InterPro" id="IPR008969">
    <property type="entry name" value="CarboxyPept-like_regulatory"/>
</dbReference>
<feature type="signal peptide" evidence="12">
    <location>
        <begin position="1"/>
        <end position="20"/>
    </location>
</feature>
<evidence type="ECO:0000256" key="3">
    <source>
        <dbReference type="ARBA" id="ARBA00022452"/>
    </source>
</evidence>
<comment type="subcellular location">
    <subcellularLocation>
        <location evidence="1 10">Cell outer membrane</location>
        <topology evidence="1 10">Multi-pass membrane protein</topology>
    </subcellularLocation>
</comment>
<dbReference type="GO" id="GO:0006826">
    <property type="term" value="P:iron ion transport"/>
    <property type="evidence" value="ECO:0007669"/>
    <property type="project" value="UniProtKB-KW"/>
</dbReference>
<evidence type="ECO:0000256" key="1">
    <source>
        <dbReference type="ARBA" id="ARBA00004571"/>
    </source>
</evidence>
<dbReference type="SUPFAM" id="SSF56935">
    <property type="entry name" value="Porins"/>
    <property type="match status" value="1"/>
</dbReference>
<dbReference type="AlphaFoldDB" id="A0AAP2GNY7"/>
<keyword evidence="9 10" id="KW-0998">Cell outer membrane</keyword>
<comment type="similarity">
    <text evidence="10 11">Belongs to the TonB-dependent receptor family.</text>
</comment>
<dbReference type="GO" id="GO:0009279">
    <property type="term" value="C:cell outer membrane"/>
    <property type="evidence" value="ECO:0007669"/>
    <property type="project" value="UniProtKB-SubCell"/>
</dbReference>
<dbReference type="PROSITE" id="PS52016">
    <property type="entry name" value="TONB_DEPENDENT_REC_3"/>
    <property type="match status" value="1"/>
</dbReference>
<dbReference type="InterPro" id="IPR011662">
    <property type="entry name" value="Secretin/TonB_short_N"/>
</dbReference>
<evidence type="ECO:0000256" key="7">
    <source>
        <dbReference type="ARBA" id="ARBA00023077"/>
    </source>
</evidence>
<organism evidence="14 15">
    <name type="scientific">Chryseosolibacter histidini</name>
    <dbReference type="NCBI Taxonomy" id="2782349"/>
    <lineage>
        <taxon>Bacteria</taxon>
        <taxon>Pseudomonadati</taxon>
        <taxon>Bacteroidota</taxon>
        <taxon>Cytophagia</taxon>
        <taxon>Cytophagales</taxon>
        <taxon>Chryseotaleaceae</taxon>
        <taxon>Chryseosolibacter</taxon>
    </lineage>
</organism>
<accession>A0AAP2GNY7</accession>
<dbReference type="EMBL" id="JAHESF010000015">
    <property type="protein sequence ID" value="MBT1698498.1"/>
    <property type="molecule type" value="Genomic_DNA"/>
</dbReference>
<keyword evidence="6" id="KW-0408">Iron</keyword>
<dbReference type="SMART" id="SM00965">
    <property type="entry name" value="STN"/>
    <property type="match status" value="1"/>
</dbReference>
<evidence type="ECO:0000256" key="4">
    <source>
        <dbReference type="ARBA" id="ARBA00022496"/>
    </source>
</evidence>
<evidence type="ECO:0000313" key="15">
    <source>
        <dbReference type="Proteomes" id="UP001319200"/>
    </source>
</evidence>
<evidence type="ECO:0000256" key="11">
    <source>
        <dbReference type="RuleBase" id="RU003357"/>
    </source>
</evidence>
<evidence type="ECO:0000256" key="10">
    <source>
        <dbReference type="PROSITE-ProRule" id="PRU01360"/>
    </source>
</evidence>
<protein>
    <submittedName>
        <fullName evidence="14">TonB-dependent receptor</fullName>
    </submittedName>
</protein>
<dbReference type="SUPFAM" id="SSF49464">
    <property type="entry name" value="Carboxypeptidase regulatory domain-like"/>
    <property type="match status" value="1"/>
</dbReference>
<dbReference type="RefSeq" id="WP_254164710.1">
    <property type="nucleotide sequence ID" value="NZ_JAHESF010000015.1"/>
</dbReference>
<feature type="domain" description="Secretin/TonB short N-terminal" evidence="13">
    <location>
        <begin position="48"/>
        <end position="99"/>
    </location>
</feature>
<evidence type="ECO:0000259" key="13">
    <source>
        <dbReference type="SMART" id="SM00965"/>
    </source>
</evidence>
<dbReference type="InterPro" id="IPR012910">
    <property type="entry name" value="Plug_dom"/>
</dbReference>
<feature type="chain" id="PRO_5042881449" evidence="12">
    <location>
        <begin position="21"/>
        <end position="918"/>
    </location>
</feature>
<dbReference type="InterPro" id="IPR000531">
    <property type="entry name" value="Beta-barrel_TonB"/>
</dbReference>
<dbReference type="Gene3D" id="2.60.40.1120">
    <property type="entry name" value="Carboxypeptidase-like, regulatory domain"/>
    <property type="match status" value="1"/>
</dbReference>
<reference evidence="14 15" key="1">
    <citation type="submission" date="2021-05" db="EMBL/GenBank/DDBJ databases">
        <title>A Polyphasic approach of four new species of the genus Ohtaekwangia: Ohtaekwangia histidinii sp. nov., Ohtaekwangia cretensis sp. nov., Ohtaekwangia indiensis sp. nov., Ohtaekwangia reichenbachii sp. nov. from diverse environment.</title>
        <authorList>
            <person name="Octaviana S."/>
        </authorList>
    </citation>
    <scope>NUCLEOTIDE SEQUENCE [LARGE SCALE GENOMIC DNA]</scope>
    <source>
        <strain evidence="14 15">PWU4</strain>
    </source>
</reference>
<keyword evidence="14" id="KW-0675">Receptor</keyword>
<gene>
    <name evidence="14" type="ORF">KK083_16525</name>
</gene>
<keyword evidence="3 10" id="KW-1134">Transmembrane beta strand</keyword>
<evidence type="ECO:0000313" key="14">
    <source>
        <dbReference type="EMBL" id="MBT1698498.1"/>
    </source>
</evidence>
<keyword evidence="4" id="KW-0410">Iron transport</keyword>
<dbReference type="Pfam" id="PF13715">
    <property type="entry name" value="CarbopepD_reg_2"/>
    <property type="match status" value="1"/>
</dbReference>
<dbReference type="InterPro" id="IPR036942">
    <property type="entry name" value="Beta-barrel_TonB_sf"/>
</dbReference>
<keyword evidence="8 10" id="KW-0472">Membrane</keyword>
<evidence type="ECO:0000256" key="2">
    <source>
        <dbReference type="ARBA" id="ARBA00022448"/>
    </source>
</evidence>
<dbReference type="Gene3D" id="2.170.130.10">
    <property type="entry name" value="TonB-dependent receptor, plug domain"/>
    <property type="match status" value="1"/>
</dbReference>
<dbReference type="Pfam" id="PF00593">
    <property type="entry name" value="TonB_dep_Rec_b-barrel"/>
    <property type="match status" value="1"/>
</dbReference>